<name>A0ABW8DVS0_9PSED</name>
<accession>A0ABW8DVS0</accession>
<sequence length="181" mass="19964">MKPLNTHAPKHADTAITRLKLKDQLAADPYKALALLESILLCFVATAILLFAAHIMGITDTFKSNVLYGGTLGACIGRTYNMYRDAALAEWRVASRISPAALQKVMIALKYSETSEGVYYPKKRMFTPFHRCVSERITLTVLDGDTRFTGPHHKLKALSAMQLADEPETPVSDSTPPRVQG</sequence>
<feature type="transmembrane region" description="Helical" evidence="1">
    <location>
        <begin position="32"/>
        <end position="53"/>
    </location>
</feature>
<evidence type="ECO:0000313" key="2">
    <source>
        <dbReference type="EMBL" id="MFJ2677703.1"/>
    </source>
</evidence>
<keyword evidence="1" id="KW-0472">Membrane</keyword>
<dbReference type="Proteomes" id="UP001617213">
    <property type="component" value="Unassembled WGS sequence"/>
</dbReference>
<dbReference type="EMBL" id="JBIUWZ010000006">
    <property type="protein sequence ID" value="MFJ2677703.1"/>
    <property type="molecule type" value="Genomic_DNA"/>
</dbReference>
<comment type="caution">
    <text evidence="2">The sequence shown here is derived from an EMBL/GenBank/DDBJ whole genome shotgun (WGS) entry which is preliminary data.</text>
</comment>
<dbReference type="RefSeq" id="WP_099603094.1">
    <property type="nucleotide sequence ID" value="NZ_JAAOWU010000033.1"/>
</dbReference>
<keyword evidence="1" id="KW-0812">Transmembrane</keyword>
<protein>
    <submittedName>
        <fullName evidence="2">Uncharacterized protein</fullName>
    </submittedName>
</protein>
<organism evidence="2 3">
    <name type="scientific">Pseudomonas sivasensis</name>
    <dbReference type="NCBI Taxonomy" id="1880678"/>
    <lineage>
        <taxon>Bacteria</taxon>
        <taxon>Pseudomonadati</taxon>
        <taxon>Pseudomonadota</taxon>
        <taxon>Gammaproteobacteria</taxon>
        <taxon>Pseudomonadales</taxon>
        <taxon>Pseudomonadaceae</taxon>
        <taxon>Pseudomonas</taxon>
    </lineage>
</organism>
<evidence type="ECO:0000256" key="1">
    <source>
        <dbReference type="SAM" id="Phobius"/>
    </source>
</evidence>
<keyword evidence="1" id="KW-1133">Transmembrane helix</keyword>
<proteinExistence type="predicted"/>
<evidence type="ECO:0000313" key="3">
    <source>
        <dbReference type="Proteomes" id="UP001617213"/>
    </source>
</evidence>
<keyword evidence="3" id="KW-1185">Reference proteome</keyword>
<gene>
    <name evidence="2" type="ORF">ACIOWJ_06340</name>
</gene>
<reference evidence="2 3" key="1">
    <citation type="submission" date="2024-10" db="EMBL/GenBank/DDBJ databases">
        <title>The Natural Products Discovery Center: Release of the First 8490 Sequenced Strains for Exploring Actinobacteria Biosynthetic Diversity.</title>
        <authorList>
            <person name="Kalkreuter E."/>
            <person name="Kautsar S.A."/>
            <person name="Yang D."/>
            <person name="Bader C.D."/>
            <person name="Teijaro C.N."/>
            <person name="Fluegel L."/>
            <person name="Davis C.M."/>
            <person name="Simpson J.R."/>
            <person name="Lauterbach L."/>
            <person name="Steele A.D."/>
            <person name="Gui C."/>
            <person name="Meng S."/>
            <person name="Li G."/>
            <person name="Viehrig K."/>
            <person name="Ye F."/>
            <person name="Su P."/>
            <person name="Kiefer A.F."/>
            <person name="Nichols A."/>
            <person name="Cepeda A.J."/>
            <person name="Yan W."/>
            <person name="Fan B."/>
            <person name="Jiang Y."/>
            <person name="Adhikari A."/>
            <person name="Zheng C.-J."/>
            <person name="Schuster L."/>
            <person name="Cowan T.M."/>
            <person name="Smanski M.J."/>
            <person name="Chevrette M.G."/>
            <person name="De Carvalho L.P.S."/>
            <person name="Shen B."/>
        </authorList>
    </citation>
    <scope>NUCLEOTIDE SEQUENCE [LARGE SCALE GENOMIC DNA]</scope>
    <source>
        <strain evidence="2 3">NPDC087581</strain>
    </source>
</reference>